<accession>A0A5N5N360</accession>
<evidence type="ECO:0000313" key="2">
    <source>
        <dbReference type="Proteomes" id="UP000326939"/>
    </source>
</evidence>
<gene>
    <name evidence="1" type="ORF">DKX38_006784</name>
</gene>
<comment type="caution">
    <text evidence="1">The sequence shown here is derived from an EMBL/GenBank/DDBJ whole genome shotgun (WGS) entry which is preliminary data.</text>
</comment>
<protein>
    <submittedName>
        <fullName evidence="1">Uncharacterized protein</fullName>
    </submittedName>
</protein>
<name>A0A5N5N360_9ROSI</name>
<evidence type="ECO:0000313" key="1">
    <source>
        <dbReference type="EMBL" id="KAB5561827.1"/>
    </source>
</evidence>
<reference evidence="2" key="1">
    <citation type="journal article" date="2019" name="Gigascience">
        <title>De novo genome assembly of the endangered Acer yangbiense, a plant species with extremely small populations endemic to Yunnan Province, China.</title>
        <authorList>
            <person name="Yang J."/>
            <person name="Wariss H.M."/>
            <person name="Tao L."/>
            <person name="Zhang R."/>
            <person name="Yun Q."/>
            <person name="Hollingsworth P."/>
            <person name="Dao Z."/>
            <person name="Luo G."/>
            <person name="Guo H."/>
            <person name="Ma Y."/>
            <person name="Sun W."/>
        </authorList>
    </citation>
    <scope>NUCLEOTIDE SEQUENCE [LARGE SCALE GENOMIC DNA]</scope>
    <source>
        <strain evidence="2">cv. br00</strain>
    </source>
</reference>
<sequence length="142" mass="15664">MVKLYLLPVNSAMLKRKLKVGKRAEWRKGNYSLPSMLPAILSRFTLHYTPQEATLPSMQGHNLLSLSGGSVFTIISIAQHSPDQVSPRVPLSTSLGIFHRPERVLSFPLKCLGELLVSFDVNKSSTTGSENTVSRLRDTNGT</sequence>
<dbReference type="EMBL" id="VDCV01000004">
    <property type="protein sequence ID" value="KAB5561827.1"/>
    <property type="molecule type" value="Genomic_DNA"/>
</dbReference>
<proteinExistence type="predicted"/>
<dbReference type="AlphaFoldDB" id="A0A5N5N360"/>
<keyword evidence="2" id="KW-1185">Reference proteome</keyword>
<dbReference type="Proteomes" id="UP000326939">
    <property type="component" value="Chromosome 4"/>
</dbReference>
<organism evidence="1 2">
    <name type="scientific">Salix brachista</name>
    <dbReference type="NCBI Taxonomy" id="2182728"/>
    <lineage>
        <taxon>Eukaryota</taxon>
        <taxon>Viridiplantae</taxon>
        <taxon>Streptophyta</taxon>
        <taxon>Embryophyta</taxon>
        <taxon>Tracheophyta</taxon>
        <taxon>Spermatophyta</taxon>
        <taxon>Magnoliopsida</taxon>
        <taxon>eudicotyledons</taxon>
        <taxon>Gunneridae</taxon>
        <taxon>Pentapetalae</taxon>
        <taxon>rosids</taxon>
        <taxon>fabids</taxon>
        <taxon>Malpighiales</taxon>
        <taxon>Salicaceae</taxon>
        <taxon>Saliceae</taxon>
        <taxon>Salix</taxon>
    </lineage>
</organism>